<protein>
    <recommendedName>
        <fullName evidence="1">DUF6998 domain-containing protein</fullName>
    </recommendedName>
</protein>
<dbReference type="KEGG" id="orn:DV701_07430"/>
<accession>A0A345NLS0</accession>
<dbReference type="InterPro" id="IPR054267">
    <property type="entry name" value="DUF6998"/>
</dbReference>
<dbReference type="Proteomes" id="UP000253790">
    <property type="component" value="Chromosome"/>
</dbReference>
<dbReference type="OrthoDB" id="4471973at2"/>
<sequence>MSSRELLRTYASILTELVKRGVTRSRNAPVGELAELLVQRAYGGILAPSNAKSWDVESADGRNIQVKARLVVPGATRAEQYSPFRSWDFDVCVFITFDAHTYDVLLALEVPAVEVQQLATAVPHVGATAARVSTRTPLGAAPGAVDVTPQVRAAMSELE</sequence>
<reference evidence="2 3" key="1">
    <citation type="submission" date="2018-07" db="EMBL/GenBank/DDBJ databases">
        <title>Complete genome sequencing of Ornithinimicrobium sp. AMA3305.</title>
        <authorList>
            <person name="Bae J.-W."/>
        </authorList>
    </citation>
    <scope>NUCLEOTIDE SEQUENCE [LARGE SCALE GENOMIC DNA]</scope>
    <source>
        <strain evidence="2 3">AMA3305</strain>
    </source>
</reference>
<feature type="domain" description="DUF6998" evidence="1">
    <location>
        <begin position="30"/>
        <end position="69"/>
    </location>
</feature>
<keyword evidence="3" id="KW-1185">Reference proteome</keyword>
<dbReference type="EMBL" id="CP031229">
    <property type="protein sequence ID" value="AXH95978.1"/>
    <property type="molecule type" value="Genomic_DNA"/>
</dbReference>
<evidence type="ECO:0000313" key="2">
    <source>
        <dbReference type="EMBL" id="AXH95978.1"/>
    </source>
</evidence>
<dbReference type="AlphaFoldDB" id="A0A345NLS0"/>
<organism evidence="2 3">
    <name type="scientific">Ornithinimicrobium avium</name>
    <dbReference type="NCBI Taxonomy" id="2283195"/>
    <lineage>
        <taxon>Bacteria</taxon>
        <taxon>Bacillati</taxon>
        <taxon>Actinomycetota</taxon>
        <taxon>Actinomycetes</taxon>
        <taxon>Micrococcales</taxon>
        <taxon>Ornithinimicrobiaceae</taxon>
        <taxon>Ornithinimicrobium</taxon>
    </lineage>
</organism>
<dbReference type="Pfam" id="PF22522">
    <property type="entry name" value="DUF6998"/>
    <property type="match status" value="1"/>
</dbReference>
<gene>
    <name evidence="2" type="ORF">DV701_07430</name>
</gene>
<name>A0A345NLS0_9MICO</name>
<evidence type="ECO:0000259" key="1">
    <source>
        <dbReference type="Pfam" id="PF22522"/>
    </source>
</evidence>
<evidence type="ECO:0000313" key="3">
    <source>
        <dbReference type="Proteomes" id="UP000253790"/>
    </source>
</evidence>
<proteinExistence type="predicted"/>